<accession>A0A1L9NHU2</accession>
<feature type="compositionally biased region" description="Acidic residues" evidence="1">
    <location>
        <begin position="49"/>
        <end position="58"/>
    </location>
</feature>
<proteinExistence type="predicted"/>
<dbReference type="VEuPathDB" id="FungiDB:ASPTUDRAFT_49778"/>
<feature type="region of interest" description="Disordered" evidence="1">
    <location>
        <begin position="38"/>
        <end position="58"/>
    </location>
</feature>
<evidence type="ECO:0000256" key="1">
    <source>
        <dbReference type="SAM" id="MobiDB-lite"/>
    </source>
</evidence>
<dbReference type="Proteomes" id="UP000184304">
    <property type="component" value="Unassembled WGS sequence"/>
</dbReference>
<keyword evidence="3" id="KW-1185">Reference proteome</keyword>
<feature type="region of interest" description="Disordered" evidence="1">
    <location>
        <begin position="1"/>
        <end position="23"/>
    </location>
</feature>
<dbReference type="AlphaFoldDB" id="A0A1L9NHU2"/>
<reference evidence="3" key="1">
    <citation type="journal article" date="2017" name="Genome Biol.">
        <title>Comparative genomics reveals high biological diversity and specific adaptations in the industrially and medically important fungal genus Aspergillus.</title>
        <authorList>
            <person name="de Vries R.P."/>
            <person name="Riley R."/>
            <person name="Wiebenga A."/>
            <person name="Aguilar-Osorio G."/>
            <person name="Amillis S."/>
            <person name="Uchima C.A."/>
            <person name="Anderluh G."/>
            <person name="Asadollahi M."/>
            <person name="Askin M."/>
            <person name="Barry K."/>
            <person name="Battaglia E."/>
            <person name="Bayram O."/>
            <person name="Benocci T."/>
            <person name="Braus-Stromeyer S.A."/>
            <person name="Caldana C."/>
            <person name="Canovas D."/>
            <person name="Cerqueira G.C."/>
            <person name="Chen F."/>
            <person name="Chen W."/>
            <person name="Choi C."/>
            <person name="Clum A."/>
            <person name="Dos Santos R.A."/>
            <person name="Damasio A.R."/>
            <person name="Diallinas G."/>
            <person name="Emri T."/>
            <person name="Fekete E."/>
            <person name="Flipphi M."/>
            <person name="Freyberg S."/>
            <person name="Gallo A."/>
            <person name="Gournas C."/>
            <person name="Habgood R."/>
            <person name="Hainaut M."/>
            <person name="Harispe M.L."/>
            <person name="Henrissat B."/>
            <person name="Hilden K.S."/>
            <person name="Hope R."/>
            <person name="Hossain A."/>
            <person name="Karabika E."/>
            <person name="Karaffa L."/>
            <person name="Karanyi Z."/>
            <person name="Krasevec N."/>
            <person name="Kuo A."/>
            <person name="Kusch H."/>
            <person name="LaButti K."/>
            <person name="Lagendijk E.L."/>
            <person name="Lapidus A."/>
            <person name="Levasseur A."/>
            <person name="Lindquist E."/>
            <person name="Lipzen A."/>
            <person name="Logrieco A.F."/>
            <person name="MacCabe A."/>
            <person name="Maekelae M.R."/>
            <person name="Malavazi I."/>
            <person name="Melin P."/>
            <person name="Meyer V."/>
            <person name="Mielnichuk N."/>
            <person name="Miskei M."/>
            <person name="Molnar A.P."/>
            <person name="Mule G."/>
            <person name="Ngan C.Y."/>
            <person name="Orejas M."/>
            <person name="Orosz E."/>
            <person name="Ouedraogo J.P."/>
            <person name="Overkamp K.M."/>
            <person name="Park H.-S."/>
            <person name="Perrone G."/>
            <person name="Piumi F."/>
            <person name="Punt P.J."/>
            <person name="Ram A.F."/>
            <person name="Ramon A."/>
            <person name="Rauscher S."/>
            <person name="Record E."/>
            <person name="Riano-Pachon D.M."/>
            <person name="Robert V."/>
            <person name="Roehrig J."/>
            <person name="Ruller R."/>
            <person name="Salamov A."/>
            <person name="Salih N.S."/>
            <person name="Samson R.A."/>
            <person name="Sandor E."/>
            <person name="Sanguinetti M."/>
            <person name="Schuetze T."/>
            <person name="Sepcic K."/>
            <person name="Shelest E."/>
            <person name="Sherlock G."/>
            <person name="Sophianopoulou V."/>
            <person name="Squina F.M."/>
            <person name="Sun H."/>
            <person name="Susca A."/>
            <person name="Todd R.B."/>
            <person name="Tsang A."/>
            <person name="Unkles S.E."/>
            <person name="van de Wiele N."/>
            <person name="van Rossen-Uffink D."/>
            <person name="Oliveira J.V."/>
            <person name="Vesth T.C."/>
            <person name="Visser J."/>
            <person name="Yu J.-H."/>
            <person name="Zhou M."/>
            <person name="Andersen M.R."/>
            <person name="Archer D.B."/>
            <person name="Baker S.E."/>
            <person name="Benoit I."/>
            <person name="Brakhage A.A."/>
            <person name="Braus G.H."/>
            <person name="Fischer R."/>
            <person name="Frisvad J.C."/>
            <person name="Goldman G.H."/>
            <person name="Houbraken J."/>
            <person name="Oakley B."/>
            <person name="Pocsi I."/>
            <person name="Scazzocchio C."/>
            <person name="Seiboth B."/>
            <person name="vanKuyk P.A."/>
            <person name="Wortman J."/>
            <person name="Dyer P.S."/>
            <person name="Grigoriev I.V."/>
        </authorList>
    </citation>
    <scope>NUCLEOTIDE SEQUENCE [LARGE SCALE GENOMIC DNA]</scope>
    <source>
        <strain evidence="3">CBS 134.48</strain>
    </source>
</reference>
<sequence length="58" mass="6289">MDPSRDHPESVSASAIHHPHRQDNRSVAIIGMGFCDPGDATNVGRLWGDDDDDDDDDG</sequence>
<evidence type="ECO:0000313" key="3">
    <source>
        <dbReference type="Proteomes" id="UP000184304"/>
    </source>
</evidence>
<organism evidence="2 3">
    <name type="scientific">Aspergillus tubingensis (strain CBS 134.48)</name>
    <dbReference type="NCBI Taxonomy" id="767770"/>
    <lineage>
        <taxon>Eukaryota</taxon>
        <taxon>Fungi</taxon>
        <taxon>Dikarya</taxon>
        <taxon>Ascomycota</taxon>
        <taxon>Pezizomycotina</taxon>
        <taxon>Eurotiomycetes</taxon>
        <taxon>Eurotiomycetidae</taxon>
        <taxon>Eurotiales</taxon>
        <taxon>Aspergillaceae</taxon>
        <taxon>Aspergillus</taxon>
        <taxon>Aspergillus subgen. Circumdati</taxon>
    </lineage>
</organism>
<protein>
    <submittedName>
        <fullName evidence="2">Uncharacterized protein</fullName>
    </submittedName>
</protein>
<gene>
    <name evidence="2" type="ORF">ASPTUDRAFT_49778</name>
</gene>
<dbReference type="EMBL" id="KV878178">
    <property type="protein sequence ID" value="OJI88870.1"/>
    <property type="molecule type" value="Genomic_DNA"/>
</dbReference>
<evidence type="ECO:0000313" key="2">
    <source>
        <dbReference type="EMBL" id="OJI88870.1"/>
    </source>
</evidence>
<name>A0A1L9NHU2_ASPTC</name>